<dbReference type="InterPro" id="IPR029063">
    <property type="entry name" value="SAM-dependent_MTases_sf"/>
</dbReference>
<protein>
    <recommendedName>
        <fullName evidence="4">Methyltransferase type 11 domain-containing protein</fullName>
    </recommendedName>
</protein>
<feature type="domain" description="Methyltransferase type 11" evidence="4">
    <location>
        <begin position="42"/>
        <end position="138"/>
    </location>
</feature>
<comment type="similarity">
    <text evidence="1">Belongs to the methyltransferase superfamily.</text>
</comment>
<proteinExistence type="inferred from homology"/>
<gene>
    <name evidence="5" type="ORF">AB986_13290</name>
</gene>
<dbReference type="STRING" id="157733.AB986_13290"/>
<dbReference type="InterPro" id="IPR013216">
    <property type="entry name" value="Methyltransf_11"/>
</dbReference>
<dbReference type="Gene3D" id="3.40.50.150">
    <property type="entry name" value="Vaccinia Virus protein VP39"/>
    <property type="match status" value="1"/>
</dbReference>
<evidence type="ECO:0000259" key="4">
    <source>
        <dbReference type="Pfam" id="PF08241"/>
    </source>
</evidence>
<dbReference type="GO" id="GO:0008757">
    <property type="term" value="F:S-adenosylmethionine-dependent methyltransferase activity"/>
    <property type="evidence" value="ECO:0007669"/>
    <property type="project" value="InterPro"/>
</dbReference>
<organism evidence="5 6">
    <name type="scientific">Guptibacillus hwajinpoensis</name>
    <dbReference type="NCBI Taxonomy" id="208199"/>
    <lineage>
        <taxon>Bacteria</taxon>
        <taxon>Bacillati</taxon>
        <taxon>Bacillota</taxon>
        <taxon>Bacilli</taxon>
        <taxon>Bacillales</taxon>
        <taxon>Guptibacillaceae</taxon>
        <taxon>Guptibacillus</taxon>
    </lineage>
</organism>
<accession>A0A0J6CUW7</accession>
<dbReference type="PANTHER" id="PTHR44942">
    <property type="entry name" value="METHYLTRANSF_11 DOMAIN-CONTAINING PROTEIN"/>
    <property type="match status" value="1"/>
</dbReference>
<dbReference type="PANTHER" id="PTHR44942:SF4">
    <property type="entry name" value="METHYLTRANSFERASE TYPE 11 DOMAIN-CONTAINING PROTEIN"/>
    <property type="match status" value="1"/>
</dbReference>
<keyword evidence="6" id="KW-1185">Reference proteome</keyword>
<dbReference type="EMBL" id="LELK01000004">
    <property type="protein sequence ID" value="KMM36885.1"/>
    <property type="molecule type" value="Genomic_DNA"/>
</dbReference>
<keyword evidence="2" id="KW-0489">Methyltransferase</keyword>
<dbReference type="InterPro" id="IPR051052">
    <property type="entry name" value="Diverse_substrate_MTase"/>
</dbReference>
<dbReference type="SUPFAM" id="SSF53335">
    <property type="entry name" value="S-adenosyl-L-methionine-dependent methyltransferases"/>
    <property type="match status" value="1"/>
</dbReference>
<dbReference type="Proteomes" id="UP000035996">
    <property type="component" value="Unassembled WGS sequence"/>
</dbReference>
<dbReference type="GO" id="GO:0032259">
    <property type="term" value="P:methylation"/>
    <property type="evidence" value="ECO:0007669"/>
    <property type="project" value="UniProtKB-KW"/>
</dbReference>
<comment type="caution">
    <text evidence="5">The sequence shown here is derived from an EMBL/GenBank/DDBJ whole genome shotgun (WGS) entry which is preliminary data.</text>
</comment>
<evidence type="ECO:0000256" key="1">
    <source>
        <dbReference type="ARBA" id="ARBA00008361"/>
    </source>
</evidence>
<dbReference type="RefSeq" id="WP_048311599.1">
    <property type="nucleotide sequence ID" value="NZ_CP119526.1"/>
</dbReference>
<evidence type="ECO:0000313" key="6">
    <source>
        <dbReference type="Proteomes" id="UP000035996"/>
    </source>
</evidence>
<keyword evidence="3" id="KW-0808">Transferase</keyword>
<dbReference type="OrthoDB" id="9784101at2"/>
<name>A0A0J6CUW7_9BACL</name>
<dbReference type="Pfam" id="PF08241">
    <property type="entry name" value="Methyltransf_11"/>
    <property type="match status" value="1"/>
</dbReference>
<dbReference type="CDD" id="cd02440">
    <property type="entry name" value="AdoMet_MTases"/>
    <property type="match status" value="1"/>
</dbReference>
<reference evidence="5" key="1">
    <citation type="submission" date="2015-06" db="EMBL/GenBank/DDBJ databases">
        <authorList>
            <person name="Liu B."/>
            <person name="Wang J."/>
            <person name="Zhu Y."/>
            <person name="Liu G."/>
            <person name="Chen Q."/>
            <person name="Zheng C."/>
            <person name="Che J."/>
            <person name="Ge C."/>
            <person name="Shi H."/>
            <person name="Pan Z."/>
            <person name="Liu X."/>
        </authorList>
    </citation>
    <scope>NUCLEOTIDE SEQUENCE [LARGE SCALE GENOMIC DNA]</scope>
    <source>
        <strain evidence="5">DSM 16346</strain>
    </source>
</reference>
<evidence type="ECO:0000256" key="3">
    <source>
        <dbReference type="ARBA" id="ARBA00022679"/>
    </source>
</evidence>
<sequence length="188" mass="21099">MAGKRFKPSKADRLLDPKRREFISPEQVMTELDVKATDHVADLGAGNGYFTLPLAEVVEKVYAVDIEKQMLDLLRKRASETDGADNIDYVVSSLEQINLPDRVADKAIAAFVIHEVPDLTKAFQEFKRIIKPGQKLLILEWEAIEMDMGPPIEERISSAMMKEIFVENGLEPVVKHFNEAVYAVAATV</sequence>
<evidence type="ECO:0000313" key="5">
    <source>
        <dbReference type="EMBL" id="KMM36885.1"/>
    </source>
</evidence>
<dbReference type="AlphaFoldDB" id="A0A0J6CUW7"/>
<evidence type="ECO:0000256" key="2">
    <source>
        <dbReference type="ARBA" id="ARBA00022603"/>
    </source>
</evidence>